<accession>A0ABP5XMT3</accession>
<dbReference type="Proteomes" id="UP001501638">
    <property type="component" value="Unassembled WGS sequence"/>
</dbReference>
<keyword evidence="2" id="KW-0472">Membrane</keyword>
<dbReference type="RefSeq" id="WP_344327011.1">
    <property type="nucleotide sequence ID" value="NZ_BAAASZ010000032.1"/>
</dbReference>
<dbReference type="InterPro" id="IPR025241">
    <property type="entry name" value="DUF4190"/>
</dbReference>
<comment type="caution">
    <text evidence="4">The sequence shown here is derived from an EMBL/GenBank/DDBJ whole genome shotgun (WGS) entry which is preliminary data.</text>
</comment>
<keyword evidence="5" id="KW-1185">Reference proteome</keyword>
<evidence type="ECO:0000259" key="3">
    <source>
        <dbReference type="Pfam" id="PF13828"/>
    </source>
</evidence>
<dbReference type="Pfam" id="PF13828">
    <property type="entry name" value="DUF4190"/>
    <property type="match status" value="1"/>
</dbReference>
<evidence type="ECO:0000313" key="5">
    <source>
        <dbReference type="Proteomes" id="UP001501638"/>
    </source>
</evidence>
<dbReference type="EMBL" id="BAAASZ010000032">
    <property type="protein sequence ID" value="GAA2458046.1"/>
    <property type="molecule type" value="Genomic_DNA"/>
</dbReference>
<keyword evidence="2" id="KW-1133">Transmembrane helix</keyword>
<evidence type="ECO:0000256" key="2">
    <source>
        <dbReference type="SAM" id="Phobius"/>
    </source>
</evidence>
<evidence type="ECO:0000313" key="4">
    <source>
        <dbReference type="EMBL" id="GAA2458046.1"/>
    </source>
</evidence>
<protein>
    <recommendedName>
        <fullName evidence="3">DUF4190 domain-containing protein</fullName>
    </recommendedName>
</protein>
<evidence type="ECO:0000256" key="1">
    <source>
        <dbReference type="SAM" id="MobiDB-lite"/>
    </source>
</evidence>
<feature type="compositionally biased region" description="Gly residues" evidence="1">
    <location>
        <begin position="15"/>
        <end position="28"/>
    </location>
</feature>
<keyword evidence="2" id="KW-0812">Transmembrane</keyword>
<feature type="region of interest" description="Disordered" evidence="1">
    <location>
        <begin position="1"/>
        <end position="78"/>
    </location>
</feature>
<feature type="compositionally biased region" description="Pro residues" evidence="1">
    <location>
        <begin position="45"/>
        <end position="71"/>
    </location>
</feature>
<feature type="domain" description="DUF4190" evidence="3">
    <location>
        <begin position="106"/>
        <end position="172"/>
    </location>
</feature>
<gene>
    <name evidence="4" type="ORF">GCM10010405_47880</name>
</gene>
<feature type="transmembrane region" description="Helical" evidence="2">
    <location>
        <begin position="161"/>
        <end position="184"/>
    </location>
</feature>
<reference evidence="5" key="1">
    <citation type="journal article" date="2019" name="Int. J. Syst. Evol. Microbiol.">
        <title>The Global Catalogue of Microorganisms (GCM) 10K type strain sequencing project: providing services to taxonomists for standard genome sequencing and annotation.</title>
        <authorList>
            <consortium name="The Broad Institute Genomics Platform"/>
            <consortium name="The Broad Institute Genome Sequencing Center for Infectious Disease"/>
            <person name="Wu L."/>
            <person name="Ma J."/>
        </authorList>
    </citation>
    <scope>NUCLEOTIDE SEQUENCE [LARGE SCALE GENOMIC DNA]</scope>
    <source>
        <strain evidence="5">JCM 6305</strain>
    </source>
</reference>
<feature type="transmembrane region" description="Helical" evidence="2">
    <location>
        <begin position="107"/>
        <end position="140"/>
    </location>
</feature>
<sequence>MPDSQRSPRHHTPGNGSGGSEPPGGTGGWAAPVADQPTVTALPGPGGPPPRPPYGSGPWQPPPAPVPPPAPGVGGHGGYGHGYGHVHGYGAGRPPLPPPPTSGICTAALVLGVIGVFLVSTVYLAGLAVLTAPVAIGLGISARRRVKRGQAHGGGLATAGIVLGIVSFVIGAAVTALIVFAVVLGGEEEGNESSWEDDGTFHARAVATAGRTPDGDR</sequence>
<name>A0ABP5XMT3_9ACTN</name>
<proteinExistence type="predicted"/>
<organism evidence="4 5">
    <name type="scientific">Streptomyces macrosporus</name>
    <dbReference type="NCBI Taxonomy" id="44032"/>
    <lineage>
        <taxon>Bacteria</taxon>
        <taxon>Bacillati</taxon>
        <taxon>Actinomycetota</taxon>
        <taxon>Actinomycetes</taxon>
        <taxon>Kitasatosporales</taxon>
        <taxon>Streptomycetaceae</taxon>
        <taxon>Streptomyces</taxon>
    </lineage>
</organism>